<keyword evidence="4" id="KW-0479">Metal-binding</keyword>
<dbReference type="GO" id="GO:0046872">
    <property type="term" value="F:metal ion binding"/>
    <property type="evidence" value="ECO:0007669"/>
    <property type="project" value="UniProtKB-KW"/>
</dbReference>
<dbReference type="PANTHER" id="PTHR33577">
    <property type="entry name" value="STERIGMATOCYSTIN BIOSYNTHESIS PEROXIDASE STCC-RELATED"/>
    <property type="match status" value="1"/>
</dbReference>
<dbReference type="eggNOG" id="ENOG502S6CG">
    <property type="taxonomic scope" value="Eukaryota"/>
</dbReference>
<dbReference type="SUPFAM" id="SSF47571">
    <property type="entry name" value="Cloroperoxidase"/>
    <property type="match status" value="1"/>
</dbReference>
<dbReference type="GO" id="GO:0004601">
    <property type="term" value="F:peroxidase activity"/>
    <property type="evidence" value="ECO:0007669"/>
    <property type="project" value="UniProtKB-KW"/>
</dbReference>
<evidence type="ECO:0000313" key="11">
    <source>
        <dbReference type="Proteomes" id="UP000019373"/>
    </source>
</evidence>
<name>U1GF13_ENDPU</name>
<gene>
    <name evidence="10" type="ORF">EPUS_04294</name>
</gene>
<dbReference type="OMA" id="FTAFNEN"/>
<evidence type="ECO:0000256" key="3">
    <source>
        <dbReference type="ARBA" id="ARBA00022617"/>
    </source>
</evidence>
<keyword evidence="5" id="KW-0560">Oxidoreductase</keyword>
<feature type="chain" id="PRO_5004612380" description="Heme haloperoxidase family profile domain-containing protein" evidence="8">
    <location>
        <begin position="23"/>
        <end position="449"/>
    </location>
</feature>
<dbReference type="RefSeq" id="XP_007786396.1">
    <property type="nucleotide sequence ID" value="XM_007788206.1"/>
</dbReference>
<reference evidence="11" key="1">
    <citation type="journal article" date="2014" name="BMC Genomics">
        <title>Genome characteristics reveal the impact of lichenization on lichen-forming fungus Endocarpon pusillum Hedwig (Verrucariales, Ascomycota).</title>
        <authorList>
            <person name="Wang Y.-Y."/>
            <person name="Liu B."/>
            <person name="Zhang X.-Y."/>
            <person name="Zhou Q.-M."/>
            <person name="Zhang T."/>
            <person name="Li H."/>
            <person name="Yu Y.-F."/>
            <person name="Zhang X.-L."/>
            <person name="Hao X.-Y."/>
            <person name="Wang M."/>
            <person name="Wang L."/>
            <person name="Wei J.-C."/>
        </authorList>
    </citation>
    <scope>NUCLEOTIDE SEQUENCE [LARGE SCALE GENOMIC DNA]</scope>
    <source>
        <strain evidence="11">Z07020 / HMAS-L-300199</strain>
    </source>
</reference>
<dbReference type="HOGENOM" id="CLU_029871_3_2_1"/>
<sequence length="449" mass="48525">MKSLAVAAIATLLTTAPSFTRALCPFKREAGTGKGDIDLASVNPSKLRQILEKRDLRDVPVNHEDEPGLNKRQFTAFNENQEIDVSGVHAWTPPGPNDIRGPCPGLNALANHGYLPRSGVVGLVQGATAVQQVYGLAFSFALPLSLYATLVDGDPIAQTWSIGKAPPPLLGLPIIGNGDGLSGSHNKYEGDASPTRGDYYLNSGDVSTLRVPLFKALYDLAKDDPVPNYDLRVLAKHRKYTLENSISTNPYFFWPPFAGPAVSNAAHTFIPALMSNHSAEYPNGILDKETLKDFFAITENPDGSLSYRPGYERIPYNWYRRPLGPQNEYTTLSFAQDLVVLAQTAPGVVAVGGNTGTVNSFAGVNLADITGGAYNTQDLLNPRKFVCYFYQISLAVVPDILRSKLLGTVLATALNLLQNQLQPFIDPNCAKIANYNDDFAAQFPGAALP</sequence>
<accession>U1GF13</accession>
<dbReference type="Proteomes" id="UP000019373">
    <property type="component" value="Unassembled WGS sequence"/>
</dbReference>
<dbReference type="InterPro" id="IPR036851">
    <property type="entry name" value="Chloroperoxidase-like_sf"/>
</dbReference>
<protein>
    <recommendedName>
        <fullName evidence="9">Heme haloperoxidase family profile domain-containing protein</fullName>
    </recommendedName>
</protein>
<evidence type="ECO:0000256" key="1">
    <source>
        <dbReference type="ARBA" id="ARBA00001970"/>
    </source>
</evidence>
<evidence type="ECO:0000256" key="6">
    <source>
        <dbReference type="ARBA" id="ARBA00023004"/>
    </source>
</evidence>
<evidence type="ECO:0000313" key="10">
    <source>
        <dbReference type="EMBL" id="ERF76217.1"/>
    </source>
</evidence>
<keyword evidence="11" id="KW-1185">Reference proteome</keyword>
<organism evidence="10 11">
    <name type="scientific">Endocarpon pusillum (strain Z07020 / HMAS-L-300199)</name>
    <name type="common">Lichen-forming fungus</name>
    <dbReference type="NCBI Taxonomy" id="1263415"/>
    <lineage>
        <taxon>Eukaryota</taxon>
        <taxon>Fungi</taxon>
        <taxon>Dikarya</taxon>
        <taxon>Ascomycota</taxon>
        <taxon>Pezizomycotina</taxon>
        <taxon>Eurotiomycetes</taxon>
        <taxon>Chaetothyriomycetidae</taxon>
        <taxon>Verrucariales</taxon>
        <taxon>Verrucariaceae</taxon>
        <taxon>Endocarpon</taxon>
    </lineage>
</organism>
<proteinExistence type="inferred from homology"/>
<evidence type="ECO:0000256" key="5">
    <source>
        <dbReference type="ARBA" id="ARBA00023002"/>
    </source>
</evidence>
<keyword evidence="2" id="KW-0575">Peroxidase</keyword>
<evidence type="ECO:0000256" key="2">
    <source>
        <dbReference type="ARBA" id="ARBA00022559"/>
    </source>
</evidence>
<comment type="similarity">
    <text evidence="7">Belongs to the chloroperoxidase family.</text>
</comment>
<dbReference type="Gene3D" id="1.10.489.10">
    <property type="entry name" value="Chloroperoxidase-like"/>
    <property type="match status" value="1"/>
</dbReference>
<dbReference type="PROSITE" id="PS51405">
    <property type="entry name" value="HEME_HALOPEROXIDASE"/>
    <property type="match status" value="1"/>
</dbReference>
<keyword evidence="3" id="KW-0349">Heme</keyword>
<evidence type="ECO:0000256" key="8">
    <source>
        <dbReference type="SAM" id="SignalP"/>
    </source>
</evidence>
<evidence type="ECO:0000256" key="4">
    <source>
        <dbReference type="ARBA" id="ARBA00022723"/>
    </source>
</evidence>
<feature type="domain" description="Heme haloperoxidase family profile" evidence="9">
    <location>
        <begin position="87"/>
        <end position="336"/>
    </location>
</feature>
<dbReference type="Pfam" id="PF01328">
    <property type="entry name" value="Peroxidase_2"/>
    <property type="match status" value="1"/>
</dbReference>
<dbReference type="OrthoDB" id="407298at2759"/>
<evidence type="ECO:0000256" key="7">
    <source>
        <dbReference type="ARBA" id="ARBA00025795"/>
    </source>
</evidence>
<evidence type="ECO:0000259" key="9">
    <source>
        <dbReference type="PROSITE" id="PS51405"/>
    </source>
</evidence>
<dbReference type="InterPro" id="IPR000028">
    <property type="entry name" value="Chloroperoxidase"/>
</dbReference>
<dbReference type="GeneID" id="19239325"/>
<feature type="signal peptide" evidence="8">
    <location>
        <begin position="1"/>
        <end position="22"/>
    </location>
</feature>
<dbReference type="EMBL" id="KE720772">
    <property type="protein sequence ID" value="ERF76217.1"/>
    <property type="molecule type" value="Genomic_DNA"/>
</dbReference>
<keyword evidence="8" id="KW-0732">Signal</keyword>
<dbReference type="PANTHER" id="PTHR33577:SF1">
    <property type="entry name" value="HEME HALOPEROXIDASE FAMILY PROFILE DOMAIN-CONTAINING PROTEIN"/>
    <property type="match status" value="1"/>
</dbReference>
<keyword evidence="6" id="KW-0408">Iron</keyword>
<dbReference type="AlphaFoldDB" id="U1GF13"/>
<comment type="cofactor">
    <cofactor evidence="1">
        <name>heme b</name>
        <dbReference type="ChEBI" id="CHEBI:60344"/>
    </cofactor>
</comment>